<keyword evidence="1" id="KW-1133">Transmembrane helix</keyword>
<sequence length="106" mass="11152">MPLAGVGLVLTICGAACVFGFLGGLTQRCYMQARSRSAAYRDHNRAWPAPSQDIELGPMGGGRRAVVFVDGELAVQGPGGRVWHPDAEAHAANGREERAGMGWSTA</sequence>
<proteinExistence type="predicted"/>
<dbReference type="RefSeq" id="XP_024324212.1">
    <property type="nucleotide sequence ID" value="XM_024469699.1"/>
</dbReference>
<dbReference type="OrthoDB" id="10420449at2759"/>
<accession>A0A177A9X2</accession>
<reference evidence="2" key="1">
    <citation type="submission" date="2016-03" db="EMBL/GenBank/DDBJ databases">
        <title>Updated assembly of Pseudogymnoascus destructans, the fungus causing white-nose syndrome of bats.</title>
        <authorList>
            <person name="Palmer J.M."/>
            <person name="Drees K.P."/>
            <person name="Foster J.T."/>
            <person name="Lindner D.L."/>
        </authorList>
    </citation>
    <scope>NUCLEOTIDE SEQUENCE [LARGE SCALE GENOMIC DNA]</scope>
    <source>
        <strain evidence="2">20631-21</strain>
    </source>
</reference>
<dbReference type="VEuPathDB" id="FungiDB:GMDG_07286"/>
<name>A0A177A9X2_9PEZI</name>
<keyword evidence="1" id="KW-0472">Membrane</keyword>
<dbReference type="Proteomes" id="UP000077154">
    <property type="component" value="Unassembled WGS sequence"/>
</dbReference>
<dbReference type="GeneID" id="36289155"/>
<protein>
    <submittedName>
        <fullName evidence="2">Uncharacterized protein</fullName>
    </submittedName>
</protein>
<evidence type="ECO:0000313" key="2">
    <source>
        <dbReference type="EMBL" id="OAF58928.1"/>
    </source>
</evidence>
<organism evidence="2">
    <name type="scientific">Pseudogymnoascus destructans</name>
    <dbReference type="NCBI Taxonomy" id="655981"/>
    <lineage>
        <taxon>Eukaryota</taxon>
        <taxon>Fungi</taxon>
        <taxon>Dikarya</taxon>
        <taxon>Ascomycota</taxon>
        <taxon>Pezizomycotina</taxon>
        <taxon>Leotiomycetes</taxon>
        <taxon>Thelebolales</taxon>
        <taxon>Thelebolaceae</taxon>
        <taxon>Pseudogymnoascus</taxon>
    </lineage>
</organism>
<gene>
    <name evidence="2" type="ORF">VC83_06093</name>
</gene>
<feature type="transmembrane region" description="Helical" evidence="1">
    <location>
        <begin position="6"/>
        <end position="26"/>
    </location>
</feature>
<dbReference type="EMBL" id="KV441395">
    <property type="protein sequence ID" value="OAF58928.1"/>
    <property type="molecule type" value="Genomic_DNA"/>
</dbReference>
<keyword evidence="1" id="KW-0812">Transmembrane</keyword>
<dbReference type="AlphaFoldDB" id="A0A177A9X2"/>
<evidence type="ECO:0000256" key="1">
    <source>
        <dbReference type="SAM" id="Phobius"/>
    </source>
</evidence>